<protein>
    <recommendedName>
        <fullName evidence="3">DUF6533 domain-containing protein</fullName>
    </recommendedName>
</protein>
<gene>
    <name evidence="4" type="ORF">L210DRAFT_3525195</name>
</gene>
<evidence type="ECO:0000256" key="1">
    <source>
        <dbReference type="SAM" id="MobiDB-lite"/>
    </source>
</evidence>
<feature type="transmembrane region" description="Helical" evidence="2">
    <location>
        <begin position="164"/>
        <end position="186"/>
    </location>
</feature>
<evidence type="ECO:0000313" key="5">
    <source>
        <dbReference type="Proteomes" id="UP001194468"/>
    </source>
</evidence>
<feature type="domain" description="DUF6533" evidence="3">
    <location>
        <begin position="17"/>
        <end position="65"/>
    </location>
</feature>
<evidence type="ECO:0000259" key="3">
    <source>
        <dbReference type="Pfam" id="PF20151"/>
    </source>
</evidence>
<proteinExistence type="predicted"/>
<keyword evidence="2" id="KW-1133">Transmembrane helix</keyword>
<feature type="region of interest" description="Disordered" evidence="1">
    <location>
        <begin position="309"/>
        <end position="331"/>
    </location>
</feature>
<keyword evidence="2" id="KW-0472">Membrane</keyword>
<evidence type="ECO:0000256" key="2">
    <source>
        <dbReference type="SAM" id="Phobius"/>
    </source>
</evidence>
<feature type="transmembrane region" description="Helical" evidence="2">
    <location>
        <begin position="111"/>
        <end position="133"/>
    </location>
</feature>
<reference evidence="4" key="1">
    <citation type="submission" date="2019-10" db="EMBL/GenBank/DDBJ databases">
        <authorList>
            <consortium name="DOE Joint Genome Institute"/>
            <person name="Kuo A."/>
            <person name="Miyauchi S."/>
            <person name="Kiss E."/>
            <person name="Drula E."/>
            <person name="Kohler A."/>
            <person name="Sanchez-Garcia M."/>
            <person name="Andreopoulos B."/>
            <person name="Barry K.W."/>
            <person name="Bonito G."/>
            <person name="Buee M."/>
            <person name="Carver A."/>
            <person name="Chen C."/>
            <person name="Cichocki N."/>
            <person name="Clum A."/>
            <person name="Culley D."/>
            <person name="Crous P.W."/>
            <person name="Fauchery L."/>
            <person name="Girlanda M."/>
            <person name="Hayes R."/>
            <person name="Keri Z."/>
            <person name="LaButti K."/>
            <person name="Lipzen A."/>
            <person name="Lombard V."/>
            <person name="Magnuson J."/>
            <person name="Maillard F."/>
            <person name="Morin E."/>
            <person name="Murat C."/>
            <person name="Nolan M."/>
            <person name="Ohm R."/>
            <person name="Pangilinan J."/>
            <person name="Pereira M."/>
            <person name="Perotto S."/>
            <person name="Peter M."/>
            <person name="Riley R."/>
            <person name="Sitrit Y."/>
            <person name="Stielow B."/>
            <person name="Szollosi G."/>
            <person name="Zifcakova L."/>
            <person name="Stursova M."/>
            <person name="Spatafora J.W."/>
            <person name="Tedersoo L."/>
            <person name="Vaario L.-M."/>
            <person name="Yamada A."/>
            <person name="Yan M."/>
            <person name="Wang P."/>
            <person name="Xu J."/>
            <person name="Bruns T."/>
            <person name="Baldrian P."/>
            <person name="Vilgalys R."/>
            <person name="Henrissat B."/>
            <person name="Grigoriev I.V."/>
            <person name="Hibbett D."/>
            <person name="Nagy L.G."/>
            <person name="Martin F.M."/>
        </authorList>
    </citation>
    <scope>NUCLEOTIDE SEQUENCE</scope>
    <source>
        <strain evidence="4">BED1</strain>
    </source>
</reference>
<comment type="caution">
    <text evidence="4">The sequence shown here is derived from an EMBL/GenBank/DDBJ whole genome shotgun (WGS) entry which is preliminary data.</text>
</comment>
<reference evidence="4" key="2">
    <citation type="journal article" date="2020" name="Nat. Commun.">
        <title>Large-scale genome sequencing of mycorrhizal fungi provides insights into the early evolution of symbiotic traits.</title>
        <authorList>
            <person name="Miyauchi S."/>
            <person name="Kiss E."/>
            <person name="Kuo A."/>
            <person name="Drula E."/>
            <person name="Kohler A."/>
            <person name="Sanchez-Garcia M."/>
            <person name="Morin E."/>
            <person name="Andreopoulos B."/>
            <person name="Barry K.W."/>
            <person name="Bonito G."/>
            <person name="Buee M."/>
            <person name="Carver A."/>
            <person name="Chen C."/>
            <person name="Cichocki N."/>
            <person name="Clum A."/>
            <person name="Culley D."/>
            <person name="Crous P.W."/>
            <person name="Fauchery L."/>
            <person name="Girlanda M."/>
            <person name="Hayes R.D."/>
            <person name="Keri Z."/>
            <person name="LaButti K."/>
            <person name="Lipzen A."/>
            <person name="Lombard V."/>
            <person name="Magnuson J."/>
            <person name="Maillard F."/>
            <person name="Murat C."/>
            <person name="Nolan M."/>
            <person name="Ohm R.A."/>
            <person name="Pangilinan J."/>
            <person name="Pereira M.F."/>
            <person name="Perotto S."/>
            <person name="Peter M."/>
            <person name="Pfister S."/>
            <person name="Riley R."/>
            <person name="Sitrit Y."/>
            <person name="Stielow J.B."/>
            <person name="Szollosi G."/>
            <person name="Zifcakova L."/>
            <person name="Stursova M."/>
            <person name="Spatafora J.W."/>
            <person name="Tedersoo L."/>
            <person name="Vaario L.M."/>
            <person name="Yamada A."/>
            <person name="Yan M."/>
            <person name="Wang P."/>
            <person name="Xu J."/>
            <person name="Bruns T."/>
            <person name="Baldrian P."/>
            <person name="Vilgalys R."/>
            <person name="Dunand C."/>
            <person name="Henrissat B."/>
            <person name="Grigoriev I.V."/>
            <person name="Hibbett D."/>
            <person name="Nagy L.G."/>
            <person name="Martin F.M."/>
        </authorList>
    </citation>
    <scope>NUCLEOTIDE SEQUENCE</scope>
    <source>
        <strain evidence="4">BED1</strain>
    </source>
</reference>
<sequence>MPSDVQSTLAQFQLTDYLSLVLATAVVYDYCLTISKEKVVFQLTFSQLTYIWKRPWTWVSTLFLLRMKLTECQVGSYVTYLLWGWTWTIFWTAADMAMILRVYAMYNRSKIILGVLLVIYILEVAILLLNASIYSDPNYIKMSITQCLDISICNIMPSTPTWSIAATTMQCILGTVLCTLVVVKFVRGSLQMYQATRRWEVNSYIALLARDGLFYFLTTLLNSLIILLCSFQRINGQGSGILLTSVFANIIQYTLTPRFVIHVRELYVLDSQGRWDVGFGLSSGTRRNAGGLTTIGTIVFAEAAATSSLEEGRRATDDSGERAESGDTMQA</sequence>
<dbReference type="AlphaFoldDB" id="A0AAD4GJZ3"/>
<feature type="compositionally biased region" description="Basic and acidic residues" evidence="1">
    <location>
        <begin position="310"/>
        <end position="325"/>
    </location>
</feature>
<feature type="transmembrane region" description="Helical" evidence="2">
    <location>
        <begin position="85"/>
        <end position="104"/>
    </location>
</feature>
<keyword evidence="2" id="KW-0812">Transmembrane</keyword>
<feature type="transmembrane region" description="Helical" evidence="2">
    <location>
        <begin position="207"/>
        <end position="228"/>
    </location>
</feature>
<dbReference type="EMBL" id="WHUW01000004">
    <property type="protein sequence ID" value="KAF8447193.1"/>
    <property type="molecule type" value="Genomic_DNA"/>
</dbReference>
<accession>A0AAD4GJZ3</accession>
<organism evidence="4 5">
    <name type="scientific">Boletus edulis BED1</name>
    <dbReference type="NCBI Taxonomy" id="1328754"/>
    <lineage>
        <taxon>Eukaryota</taxon>
        <taxon>Fungi</taxon>
        <taxon>Dikarya</taxon>
        <taxon>Basidiomycota</taxon>
        <taxon>Agaricomycotina</taxon>
        <taxon>Agaricomycetes</taxon>
        <taxon>Agaricomycetidae</taxon>
        <taxon>Boletales</taxon>
        <taxon>Boletineae</taxon>
        <taxon>Boletaceae</taxon>
        <taxon>Boletoideae</taxon>
        <taxon>Boletus</taxon>
    </lineage>
</organism>
<dbReference type="Proteomes" id="UP001194468">
    <property type="component" value="Unassembled WGS sequence"/>
</dbReference>
<dbReference type="Pfam" id="PF20151">
    <property type="entry name" value="DUF6533"/>
    <property type="match status" value="1"/>
</dbReference>
<keyword evidence="5" id="KW-1185">Reference proteome</keyword>
<dbReference type="InterPro" id="IPR045340">
    <property type="entry name" value="DUF6533"/>
</dbReference>
<evidence type="ECO:0000313" key="4">
    <source>
        <dbReference type="EMBL" id="KAF8447193.1"/>
    </source>
</evidence>
<name>A0AAD4GJZ3_BOLED</name>